<accession>F2B059</accession>
<dbReference type="EMBL" id="AFAR01000276">
    <property type="protein sequence ID" value="EGF24692.1"/>
    <property type="molecule type" value="Genomic_DNA"/>
</dbReference>
<dbReference type="Proteomes" id="UP000006222">
    <property type="component" value="Unassembled WGS sequence"/>
</dbReference>
<dbReference type="PATRIC" id="fig|991778.3.peg.5688"/>
<sequence>MSCTCSGHDGLLGCVPSWGGKGPGGGRKSLASFGHHGGLPDAVRKPLLKTPSRANPLSGNGIFAEVRSHQFPRRHRA</sequence>
<reference evidence="2 3" key="1">
    <citation type="journal article" date="2013" name="Mar. Genomics">
        <title>Expression of sulfatases in Rhodopirellula baltica and the diversity of sulfatases in the genus Rhodopirellula.</title>
        <authorList>
            <person name="Wegner C.E."/>
            <person name="Richter-Heitmann T."/>
            <person name="Klindworth A."/>
            <person name="Klockow C."/>
            <person name="Richter M."/>
            <person name="Achstetter T."/>
            <person name="Glockner F.O."/>
            <person name="Harder J."/>
        </authorList>
    </citation>
    <scope>NUCLEOTIDE SEQUENCE [LARGE SCALE GENOMIC DNA]</scope>
    <source>
        <strain evidence="2 3">WH47</strain>
    </source>
</reference>
<evidence type="ECO:0000313" key="2">
    <source>
        <dbReference type="EMBL" id="EGF24692.1"/>
    </source>
</evidence>
<name>F2B059_RHOBT</name>
<evidence type="ECO:0000313" key="3">
    <source>
        <dbReference type="Proteomes" id="UP000006222"/>
    </source>
</evidence>
<dbReference type="AlphaFoldDB" id="F2B059"/>
<protein>
    <submittedName>
        <fullName evidence="2">Uncharacterized protein</fullName>
    </submittedName>
</protein>
<organism evidence="2 3">
    <name type="scientific">Rhodopirellula baltica WH47</name>
    <dbReference type="NCBI Taxonomy" id="991778"/>
    <lineage>
        <taxon>Bacteria</taxon>
        <taxon>Pseudomonadati</taxon>
        <taxon>Planctomycetota</taxon>
        <taxon>Planctomycetia</taxon>
        <taxon>Pirellulales</taxon>
        <taxon>Pirellulaceae</taxon>
        <taxon>Rhodopirellula</taxon>
    </lineage>
</organism>
<proteinExistence type="predicted"/>
<gene>
    <name evidence="2" type="ORF">RBWH47_01916</name>
</gene>
<feature type="region of interest" description="Disordered" evidence="1">
    <location>
        <begin position="42"/>
        <end position="61"/>
    </location>
</feature>
<comment type="caution">
    <text evidence="2">The sequence shown here is derived from an EMBL/GenBank/DDBJ whole genome shotgun (WGS) entry which is preliminary data.</text>
</comment>
<evidence type="ECO:0000256" key="1">
    <source>
        <dbReference type="SAM" id="MobiDB-lite"/>
    </source>
</evidence>